<feature type="domain" description="Glycoside hydrolase 123 catalytic" evidence="1">
    <location>
        <begin position="350"/>
        <end position="484"/>
    </location>
</feature>
<feature type="domain" description="Glycoside hydrolase 123 N-terminal" evidence="2">
    <location>
        <begin position="48"/>
        <end position="187"/>
    </location>
</feature>
<dbReference type="Pfam" id="PF13320">
    <property type="entry name" value="GH123_cat"/>
    <property type="match status" value="1"/>
</dbReference>
<name>A0A9Q5ZED7_NOSLI</name>
<dbReference type="InterPro" id="IPR053850">
    <property type="entry name" value="Glyco_hydro_123_N_2"/>
</dbReference>
<proteinExistence type="predicted"/>
<reference evidence="3 4" key="1">
    <citation type="submission" date="2015-02" db="EMBL/GenBank/DDBJ databases">
        <title>Nostoc linckia genome annotation.</title>
        <authorList>
            <person name="Zhou Z."/>
        </authorList>
    </citation>
    <scope>NUCLEOTIDE SEQUENCE [LARGE SCALE GENOMIC DNA]</scope>
    <source>
        <strain evidence="4">z8</strain>
    </source>
</reference>
<evidence type="ECO:0000259" key="1">
    <source>
        <dbReference type="Pfam" id="PF13320"/>
    </source>
</evidence>
<organism evidence="3 4">
    <name type="scientific">Nostoc linckia z8</name>
    <dbReference type="NCBI Taxonomy" id="1628746"/>
    <lineage>
        <taxon>Bacteria</taxon>
        <taxon>Bacillati</taxon>
        <taxon>Cyanobacteriota</taxon>
        <taxon>Cyanophyceae</taxon>
        <taxon>Nostocales</taxon>
        <taxon>Nostocaceae</taxon>
        <taxon>Nostoc</taxon>
    </lineage>
</organism>
<dbReference type="Proteomes" id="UP000222310">
    <property type="component" value="Unassembled WGS sequence"/>
</dbReference>
<protein>
    <recommendedName>
        <fullName evidence="5">Glycoside hydrolase 123 C-terminal domain-containing protein</fullName>
    </recommendedName>
</protein>
<sequence>MFGILGAVFTLFACLNIGLLANNSSLGDRFVVWVVPNLQRIKQKDPAGAKTEIDLYAARGEYEPFQIGIRAPNNGLTNVNVVVSDLSAVNNRVISNSNITLYREHYVRVTHASPNKKGSTNPSLGTGWYADGLIPFINPENKKDITGAELDAVPFNLKAGYNQPIWVDIFVPRNTQAGNYEGTFTVSSDQGKMAGKIHLKVWNFELPIKPSLNSEFTFYEHEDKSEMIELLKHKLMPDAHFNPAYEPELIKQWGLRSRSLPFWSGANVSTCKMAPAPPLQKIKTTAAKHQSGLFLYARYADEIDNCSNLIEPVKEWARNFHQAGVATALAMTPTPALYDDGSGTGRTAVDIWIVLPEVYDEAAERITEVLQKGDKVWSYNALVQDGYSPKWQIDFEPINYRIHPGFISQSLGLTGILYWRVDLWTKDPWKDVQTYFQKKYKHYFPGEGMLFYPGKQVGIKGVVPSMRLKWLREGVEDYEYLEILKNRDRQQWALSLVRTVGLDWKHWTRDTTKLESVRRQLGEEIHRLSSQ</sequence>
<evidence type="ECO:0000313" key="3">
    <source>
        <dbReference type="EMBL" id="PHK05160.1"/>
    </source>
</evidence>
<evidence type="ECO:0008006" key="5">
    <source>
        <dbReference type="Google" id="ProtNLM"/>
    </source>
</evidence>
<dbReference type="EMBL" id="LAHD01000018">
    <property type="protein sequence ID" value="PHK05160.1"/>
    <property type="molecule type" value="Genomic_DNA"/>
</dbReference>
<comment type="caution">
    <text evidence="3">The sequence shown here is derived from an EMBL/GenBank/DDBJ whole genome shotgun (WGS) entry which is preliminary data.</text>
</comment>
<dbReference type="InterPro" id="IPR025150">
    <property type="entry name" value="GH123_cat"/>
</dbReference>
<evidence type="ECO:0000259" key="2">
    <source>
        <dbReference type="Pfam" id="PF22680"/>
    </source>
</evidence>
<dbReference type="Pfam" id="PF22680">
    <property type="entry name" value="Glyco_hydro_123_N_2"/>
    <property type="match status" value="1"/>
</dbReference>
<accession>A0A9Q5ZED7</accession>
<dbReference type="AlphaFoldDB" id="A0A9Q5ZED7"/>
<evidence type="ECO:0000313" key="4">
    <source>
        <dbReference type="Proteomes" id="UP000222310"/>
    </source>
</evidence>
<gene>
    <name evidence="3" type="ORF">VF08_08755</name>
</gene>